<dbReference type="Gene3D" id="1.10.150.130">
    <property type="match status" value="1"/>
</dbReference>
<dbReference type="InterPro" id="IPR044068">
    <property type="entry name" value="CB"/>
</dbReference>
<evidence type="ECO:0000256" key="2">
    <source>
        <dbReference type="ARBA" id="ARBA00023125"/>
    </source>
</evidence>
<dbReference type="Pfam" id="PF00589">
    <property type="entry name" value="Phage_integrase"/>
    <property type="match status" value="1"/>
</dbReference>
<evidence type="ECO:0000313" key="7">
    <source>
        <dbReference type="EMBL" id="PJJ57936.1"/>
    </source>
</evidence>
<dbReference type="GO" id="GO:0003677">
    <property type="term" value="F:DNA binding"/>
    <property type="evidence" value="ECO:0007669"/>
    <property type="project" value="UniProtKB-UniRule"/>
</dbReference>
<feature type="domain" description="Tyr recombinase" evidence="5">
    <location>
        <begin position="149"/>
        <end position="361"/>
    </location>
</feature>
<dbReference type="PANTHER" id="PTHR30349:SF41">
    <property type="entry name" value="INTEGRASE_RECOMBINASE PROTEIN MJ0367-RELATED"/>
    <property type="match status" value="1"/>
</dbReference>
<dbReference type="InterPro" id="IPR050090">
    <property type="entry name" value="Tyrosine_recombinase_XerCD"/>
</dbReference>
<sequence>MGSRGDGGHGSVVVLRPGNVSALRPAERLFDEMLAGWAGQQSSRLLASRTIQTRESQVRRFADFCGSSPWEWGAADVEEWTSELLSGTRPLTPSTIRAYQNSVALFCAYLIDGRYGWADQCMELFGTHPIQVCHEWNTAVHVADHEARPVVRPLTRGEVQALFDHADDHVDFARTSKRKGWLTLFRDATLFKVIYGYGLRRREAAMLDLHDFTRNPKALEFGRYGVCNVRWGKASRGSQPRRRAVLTVFDWTRPVVEEYVEEVLPRFGLADPAVLWPTERQGRIRLAHIDDRFADWRDQLALDRVLHPHCLRHAYVTHLIEDGFDPLFVQQQVGHRWGSTTALYTGVSGDYRNRVLRNALDNAFTSPPDDGSEQP</sequence>
<dbReference type="GO" id="GO:0015074">
    <property type="term" value="P:DNA integration"/>
    <property type="evidence" value="ECO:0007669"/>
    <property type="project" value="InterPro"/>
</dbReference>
<protein>
    <submittedName>
        <fullName evidence="7">Site-specific recombinase XerD</fullName>
    </submittedName>
</protein>
<dbReference type="InterPro" id="IPR010998">
    <property type="entry name" value="Integrase_recombinase_N"/>
</dbReference>
<comment type="similarity">
    <text evidence="1">Belongs to the 'phage' integrase family.</text>
</comment>
<dbReference type="Gene3D" id="1.10.443.10">
    <property type="entry name" value="Intergrase catalytic core"/>
    <property type="match status" value="1"/>
</dbReference>
<dbReference type="RefSeq" id="WP_039346916.1">
    <property type="nucleotide sequence ID" value="NZ_PGEZ01000001.1"/>
</dbReference>
<dbReference type="SUPFAM" id="SSF56349">
    <property type="entry name" value="DNA breaking-rejoining enzymes"/>
    <property type="match status" value="1"/>
</dbReference>
<dbReference type="InterPro" id="IPR013762">
    <property type="entry name" value="Integrase-like_cat_sf"/>
</dbReference>
<evidence type="ECO:0000256" key="3">
    <source>
        <dbReference type="ARBA" id="ARBA00023172"/>
    </source>
</evidence>
<dbReference type="InterPro" id="IPR011010">
    <property type="entry name" value="DNA_brk_join_enz"/>
</dbReference>
<comment type="caution">
    <text evidence="7">The sequence shown here is derived from an EMBL/GenBank/DDBJ whole genome shotgun (WGS) entry which is preliminary data.</text>
</comment>
<accession>A0A0B2BNN7</accession>
<dbReference type="PROSITE" id="PS51898">
    <property type="entry name" value="TYR_RECOMBINASE"/>
    <property type="match status" value="1"/>
</dbReference>
<dbReference type="Proteomes" id="UP000230842">
    <property type="component" value="Unassembled WGS sequence"/>
</dbReference>
<proteinExistence type="inferred from homology"/>
<reference evidence="7 8" key="1">
    <citation type="submission" date="2017-11" db="EMBL/GenBank/DDBJ databases">
        <title>Genomic Encyclopedia of Archaeal and Bacterial Type Strains, Phase II (KMG-II): From Individual Species to Whole Genera.</title>
        <authorList>
            <person name="Goeker M."/>
        </authorList>
    </citation>
    <scope>NUCLEOTIDE SEQUENCE [LARGE SCALE GENOMIC DNA]</scope>
    <source>
        <strain evidence="7 8">DSM 27763</strain>
    </source>
</reference>
<dbReference type="PANTHER" id="PTHR30349">
    <property type="entry name" value="PHAGE INTEGRASE-RELATED"/>
    <property type="match status" value="1"/>
</dbReference>
<dbReference type="InterPro" id="IPR002104">
    <property type="entry name" value="Integrase_catalytic"/>
</dbReference>
<gene>
    <name evidence="7" type="ORF">CLV56_2176</name>
</gene>
<dbReference type="AlphaFoldDB" id="A0A0B2BNN7"/>
<dbReference type="PROSITE" id="PS51900">
    <property type="entry name" value="CB"/>
    <property type="match status" value="1"/>
</dbReference>
<dbReference type="OrthoDB" id="3698359at2"/>
<keyword evidence="8" id="KW-1185">Reference proteome</keyword>
<feature type="domain" description="Core-binding (CB)" evidence="6">
    <location>
        <begin position="21"/>
        <end position="111"/>
    </location>
</feature>
<evidence type="ECO:0000259" key="6">
    <source>
        <dbReference type="PROSITE" id="PS51900"/>
    </source>
</evidence>
<evidence type="ECO:0000256" key="4">
    <source>
        <dbReference type="PROSITE-ProRule" id="PRU01248"/>
    </source>
</evidence>
<keyword evidence="3" id="KW-0233">DNA recombination</keyword>
<dbReference type="EMBL" id="PGEZ01000001">
    <property type="protein sequence ID" value="PJJ57936.1"/>
    <property type="molecule type" value="Genomic_DNA"/>
</dbReference>
<evidence type="ECO:0000313" key="8">
    <source>
        <dbReference type="Proteomes" id="UP000230842"/>
    </source>
</evidence>
<evidence type="ECO:0000259" key="5">
    <source>
        <dbReference type="PROSITE" id="PS51898"/>
    </source>
</evidence>
<name>A0A0B2BNN7_9ACTN</name>
<evidence type="ECO:0000256" key="1">
    <source>
        <dbReference type="ARBA" id="ARBA00008857"/>
    </source>
</evidence>
<keyword evidence="2 4" id="KW-0238">DNA-binding</keyword>
<organism evidence="7 8">
    <name type="scientific">Mumia flava</name>
    <dbReference type="NCBI Taxonomy" id="1348852"/>
    <lineage>
        <taxon>Bacteria</taxon>
        <taxon>Bacillati</taxon>
        <taxon>Actinomycetota</taxon>
        <taxon>Actinomycetes</taxon>
        <taxon>Propionibacteriales</taxon>
        <taxon>Nocardioidaceae</taxon>
        <taxon>Mumia</taxon>
    </lineage>
</organism>
<dbReference type="GO" id="GO:0006310">
    <property type="term" value="P:DNA recombination"/>
    <property type="evidence" value="ECO:0007669"/>
    <property type="project" value="UniProtKB-KW"/>
</dbReference>